<dbReference type="PANTHER" id="PTHR10579:SF43">
    <property type="entry name" value="ZINC FINGER (C3HC4-TYPE RING FINGER) FAMILY PROTEIN"/>
    <property type="match status" value="1"/>
</dbReference>
<reference evidence="2" key="1">
    <citation type="journal article" date="2018" name="J. Ind. Microbiol. Biotechnol.">
        <title>Genome mining reveals uncommon alkylpyrones as type III PKS products from myxobacteria.</title>
        <authorList>
            <person name="Hug J.J."/>
            <person name="Panter F."/>
            <person name="Krug D."/>
            <person name="Muller R."/>
        </authorList>
    </citation>
    <scope>NUCLEOTIDE SEQUENCE</scope>
    <source>
        <strain evidence="2">MNa2518</strain>
    </source>
</reference>
<dbReference type="Pfam" id="PF00092">
    <property type="entry name" value="VWA"/>
    <property type="match status" value="1"/>
</dbReference>
<dbReference type="PROSITE" id="PS50234">
    <property type="entry name" value="VWFA"/>
    <property type="match status" value="1"/>
</dbReference>
<name>A0A3S5GXN9_9BACT</name>
<protein>
    <submittedName>
        <fullName evidence="2">von willebrand factor A</fullName>
    </submittedName>
</protein>
<sequence>MYRTRALACLTLAITWTAACQRIEREGGAETAATPATPGTEATPPADQVGAARLVAPEQAPPAALATGSVSVEVVPQYQQVLAGTRELNLLVRLTGTGYVPAARPALDLAVVIDRSGSMRGDKMRDVKTAALGLLDSLRTDDTVSLISYSDDVQMHGVRLAMDDAGRASVRSALLGLEADGGTALGPGLMQALGVTESGARDNLRLAHVLMFSDGLANVGEARPQILGARAAEGFGRGVSVSTLGVGVDYNEDLMTRLADQGGGRYHFIQNSEAISGILGDEMKGLVATVARGISMTLSPAPGVEVGVIFGYPTSNDGAVTHARVGSLGAGQTREIVMRVRLPESAPARIALGTLRVAFVDVAAGGAERYIDVPLATDMTTDAAVARASEHKDVTVRVAEVESAESLELAARAAEQGDFAAAGGSLDRALLDLQNQAARVPSPKLARQIEELVEAKAEMAGAQESEHARKAYTKKFKASAYESRKK</sequence>
<dbReference type="InterPro" id="IPR002035">
    <property type="entry name" value="VWF_A"/>
</dbReference>
<accession>A0A3S5GXN9</accession>
<dbReference type="EMBL" id="MH908912">
    <property type="protein sequence ID" value="AYM53894.1"/>
    <property type="molecule type" value="Genomic_DNA"/>
</dbReference>
<dbReference type="PROSITE" id="PS51257">
    <property type="entry name" value="PROKAR_LIPOPROTEIN"/>
    <property type="match status" value="1"/>
</dbReference>
<dbReference type="PANTHER" id="PTHR10579">
    <property type="entry name" value="CALCIUM-ACTIVATED CHLORIDE CHANNEL REGULATOR"/>
    <property type="match status" value="1"/>
</dbReference>
<proteinExistence type="predicted"/>
<evidence type="ECO:0000259" key="1">
    <source>
        <dbReference type="PROSITE" id="PS50234"/>
    </source>
</evidence>
<dbReference type="InterPro" id="IPR051266">
    <property type="entry name" value="CLCR"/>
</dbReference>
<dbReference type="AlphaFoldDB" id="A0A3S5GXN9"/>
<evidence type="ECO:0000313" key="2">
    <source>
        <dbReference type="EMBL" id="AYM53894.1"/>
    </source>
</evidence>
<feature type="domain" description="VWFA" evidence="1">
    <location>
        <begin position="108"/>
        <end position="290"/>
    </location>
</feature>
<dbReference type="SMART" id="SM00327">
    <property type="entry name" value="VWA"/>
    <property type="match status" value="1"/>
</dbReference>
<dbReference type="SUPFAM" id="SSF53300">
    <property type="entry name" value="vWA-like"/>
    <property type="match status" value="1"/>
</dbReference>
<organism evidence="2">
    <name type="scientific">Kofleria flava</name>
    <dbReference type="NCBI Taxonomy" id="694315"/>
    <lineage>
        <taxon>Bacteria</taxon>
        <taxon>Pseudomonadati</taxon>
        <taxon>Myxococcota</taxon>
        <taxon>Polyangia</taxon>
        <taxon>Haliangiales</taxon>
        <taxon>Kofleriaceae</taxon>
        <taxon>Kofleria</taxon>
    </lineage>
</organism>
<dbReference type="InterPro" id="IPR036465">
    <property type="entry name" value="vWFA_dom_sf"/>
</dbReference>
<dbReference type="Gene3D" id="3.40.50.410">
    <property type="entry name" value="von Willebrand factor, type A domain"/>
    <property type="match status" value="1"/>
</dbReference>